<sequence length="192" mass="19970">MTYPPSGGSQDPYQPQQPYGQQPPYDPTTPYTQDPYGAPQSGVPASGQPSYGQQPPPYGAPASGGPASDPYGQSPYGAPSSGQPYGQQPTSGQPYGQPGYGQPYAQPGYQAAAPTNTMAILSLVFAFVFAPAAIVMGHVAKKQIRQTHESGDGLATAGLWLGYIFTSVYLLICAFYVVAVVFALNSGGTSSY</sequence>
<feature type="domain" description="DUF4190" evidence="3">
    <location>
        <begin position="119"/>
        <end position="171"/>
    </location>
</feature>
<feature type="transmembrane region" description="Helical" evidence="2">
    <location>
        <begin position="160"/>
        <end position="184"/>
    </location>
</feature>
<evidence type="ECO:0000256" key="1">
    <source>
        <dbReference type="SAM" id="MobiDB-lite"/>
    </source>
</evidence>
<dbReference type="EMBL" id="BOMN01000051">
    <property type="protein sequence ID" value="GIE21077.1"/>
    <property type="molecule type" value="Genomic_DNA"/>
</dbReference>
<accession>A0ABQ3ZR63</accession>
<keyword evidence="5" id="KW-1185">Reference proteome</keyword>
<feature type="compositionally biased region" description="Low complexity" evidence="1">
    <location>
        <begin position="1"/>
        <end position="36"/>
    </location>
</feature>
<evidence type="ECO:0000313" key="5">
    <source>
        <dbReference type="Proteomes" id="UP000603200"/>
    </source>
</evidence>
<name>A0ABQ3ZR63_9ACTN</name>
<keyword evidence="2" id="KW-0472">Membrane</keyword>
<evidence type="ECO:0000256" key="2">
    <source>
        <dbReference type="SAM" id="Phobius"/>
    </source>
</evidence>
<gene>
    <name evidence="4" type="ORF">Ahu01nite_041790</name>
</gene>
<organism evidence="4 5">
    <name type="scientific">Winogradskya humida</name>
    <dbReference type="NCBI Taxonomy" id="113566"/>
    <lineage>
        <taxon>Bacteria</taxon>
        <taxon>Bacillati</taxon>
        <taxon>Actinomycetota</taxon>
        <taxon>Actinomycetes</taxon>
        <taxon>Micromonosporales</taxon>
        <taxon>Micromonosporaceae</taxon>
        <taxon>Winogradskya</taxon>
    </lineage>
</organism>
<proteinExistence type="predicted"/>
<dbReference type="Pfam" id="PF13828">
    <property type="entry name" value="DUF4190"/>
    <property type="match status" value="1"/>
</dbReference>
<dbReference type="InterPro" id="IPR025241">
    <property type="entry name" value="DUF4190"/>
</dbReference>
<feature type="transmembrane region" description="Helical" evidence="2">
    <location>
        <begin position="119"/>
        <end position="140"/>
    </location>
</feature>
<protein>
    <recommendedName>
        <fullName evidence="3">DUF4190 domain-containing protein</fullName>
    </recommendedName>
</protein>
<feature type="region of interest" description="Disordered" evidence="1">
    <location>
        <begin position="1"/>
        <end position="102"/>
    </location>
</feature>
<evidence type="ECO:0000313" key="4">
    <source>
        <dbReference type="EMBL" id="GIE21077.1"/>
    </source>
</evidence>
<keyword evidence="2" id="KW-0812">Transmembrane</keyword>
<evidence type="ECO:0000259" key="3">
    <source>
        <dbReference type="Pfam" id="PF13828"/>
    </source>
</evidence>
<dbReference type="Proteomes" id="UP000603200">
    <property type="component" value="Unassembled WGS sequence"/>
</dbReference>
<dbReference type="RefSeq" id="WP_203838215.1">
    <property type="nucleotide sequence ID" value="NZ_BAAATV010000010.1"/>
</dbReference>
<feature type="compositionally biased region" description="Low complexity" evidence="1">
    <location>
        <begin position="44"/>
        <end position="53"/>
    </location>
</feature>
<reference evidence="4 5" key="1">
    <citation type="submission" date="2021-01" db="EMBL/GenBank/DDBJ databases">
        <title>Whole genome shotgun sequence of Actinoplanes humidus NBRC 14915.</title>
        <authorList>
            <person name="Komaki H."/>
            <person name="Tamura T."/>
        </authorList>
    </citation>
    <scope>NUCLEOTIDE SEQUENCE [LARGE SCALE GENOMIC DNA]</scope>
    <source>
        <strain evidence="4 5">NBRC 14915</strain>
    </source>
</reference>
<keyword evidence="2" id="KW-1133">Transmembrane helix</keyword>
<feature type="compositionally biased region" description="Low complexity" evidence="1">
    <location>
        <begin position="60"/>
        <end position="102"/>
    </location>
</feature>
<comment type="caution">
    <text evidence="4">The sequence shown here is derived from an EMBL/GenBank/DDBJ whole genome shotgun (WGS) entry which is preliminary data.</text>
</comment>